<dbReference type="Proteomes" id="UP000278143">
    <property type="component" value="Unassembled WGS sequence"/>
</dbReference>
<name>A0A4P9Z522_9FUNG</name>
<dbReference type="AlphaFoldDB" id="A0A4P9Z522"/>
<gene>
    <name evidence="3" type="ORF">SYNPS1DRAFT_27164</name>
</gene>
<dbReference type="Gene3D" id="3.40.50.1110">
    <property type="entry name" value="SGNH hydrolase"/>
    <property type="match status" value="1"/>
</dbReference>
<dbReference type="GO" id="GO:0006629">
    <property type="term" value="P:lipid metabolic process"/>
    <property type="evidence" value="ECO:0007669"/>
    <property type="project" value="InterPro"/>
</dbReference>
<evidence type="ECO:0000313" key="3">
    <source>
        <dbReference type="EMBL" id="RKP27172.1"/>
    </source>
</evidence>
<dbReference type="CDD" id="cd01846">
    <property type="entry name" value="fatty_acyltransferase_like"/>
    <property type="match status" value="1"/>
</dbReference>
<dbReference type="PROSITE" id="PS01098">
    <property type="entry name" value="LIPASE_GDSL_SER"/>
    <property type="match status" value="1"/>
</dbReference>
<dbReference type="OrthoDB" id="1600564at2759"/>
<reference evidence="4" key="1">
    <citation type="journal article" date="2018" name="Nat. Microbiol.">
        <title>Leveraging single-cell genomics to expand the fungal tree of life.</title>
        <authorList>
            <person name="Ahrendt S.R."/>
            <person name="Quandt C.A."/>
            <person name="Ciobanu D."/>
            <person name="Clum A."/>
            <person name="Salamov A."/>
            <person name="Andreopoulos B."/>
            <person name="Cheng J.F."/>
            <person name="Woyke T."/>
            <person name="Pelin A."/>
            <person name="Henrissat B."/>
            <person name="Reynolds N.K."/>
            <person name="Benny G.L."/>
            <person name="Smith M.E."/>
            <person name="James T.Y."/>
            <person name="Grigoriev I.V."/>
        </authorList>
    </citation>
    <scope>NUCLEOTIDE SEQUENCE [LARGE SCALE GENOMIC DNA]</scope>
    <source>
        <strain evidence="4">Benny S71-1</strain>
    </source>
</reference>
<dbReference type="PANTHER" id="PTHR22835:SF659">
    <property type="entry name" value="GDSL LIPASE_ACYLHYDROLASE, PUTATIVE (AFU_ORTHOLOGUE AFUA_2G00510)-RELATED"/>
    <property type="match status" value="1"/>
</dbReference>
<dbReference type="Pfam" id="PF00657">
    <property type="entry name" value="Lipase_GDSL"/>
    <property type="match status" value="1"/>
</dbReference>
<keyword evidence="2" id="KW-0732">Signal</keyword>
<sequence>MVSFSSSFTALLLLACGLGPAARAASNIPFDRIVAFGDSMTDTGNLFTLSRQRWPDQSLYYRGRFTNGPVWIEWLQQMSGAELDNLSFAGGTSDSDFIQGTSGRWNGVFAAPGVRQQIIQYYLPKLKSAKYATVSPDRTLYMLWVGGIDISSAIEQRKPLNTTTVDRIVENTISSMQLLHDQAGAVHFLLPNIPSFASTPVAHEFPAFLTKPIERLLPYHDQQMKMALEAFLAKNPSVHVMVVDYRQFETSIRANASKYGITNIVDGCVDMAKRLPCADERVYFYHDGHHPTTMIHKMFAHSVHQMLQRKWL</sequence>
<evidence type="ECO:0000313" key="4">
    <source>
        <dbReference type="Proteomes" id="UP000278143"/>
    </source>
</evidence>
<comment type="similarity">
    <text evidence="1">Belongs to the 'GDSL' lipolytic enzyme family.</text>
</comment>
<proteinExistence type="inferred from homology"/>
<dbReference type="InterPro" id="IPR001087">
    <property type="entry name" value="GDSL"/>
</dbReference>
<evidence type="ECO:0000256" key="2">
    <source>
        <dbReference type="SAM" id="SignalP"/>
    </source>
</evidence>
<protein>
    <recommendedName>
        <fullName evidence="5">GDSL lipase/esterase</fullName>
    </recommendedName>
</protein>
<keyword evidence="4" id="KW-1185">Reference proteome</keyword>
<evidence type="ECO:0000256" key="1">
    <source>
        <dbReference type="ARBA" id="ARBA00008668"/>
    </source>
</evidence>
<accession>A0A4P9Z522</accession>
<dbReference type="PANTHER" id="PTHR22835">
    <property type="entry name" value="ZINC FINGER FYVE DOMAIN CONTAINING PROTEIN"/>
    <property type="match status" value="1"/>
</dbReference>
<dbReference type="InterPro" id="IPR036514">
    <property type="entry name" value="SGNH_hydro_sf"/>
</dbReference>
<evidence type="ECO:0008006" key="5">
    <source>
        <dbReference type="Google" id="ProtNLM"/>
    </source>
</evidence>
<organism evidence="3 4">
    <name type="scientific">Syncephalis pseudoplumigaleata</name>
    <dbReference type="NCBI Taxonomy" id="1712513"/>
    <lineage>
        <taxon>Eukaryota</taxon>
        <taxon>Fungi</taxon>
        <taxon>Fungi incertae sedis</taxon>
        <taxon>Zoopagomycota</taxon>
        <taxon>Zoopagomycotina</taxon>
        <taxon>Zoopagomycetes</taxon>
        <taxon>Zoopagales</taxon>
        <taxon>Piptocephalidaceae</taxon>
        <taxon>Syncephalis</taxon>
    </lineage>
</organism>
<feature type="chain" id="PRO_5020554089" description="GDSL lipase/esterase" evidence="2">
    <location>
        <begin position="25"/>
        <end position="312"/>
    </location>
</feature>
<dbReference type="SUPFAM" id="SSF52266">
    <property type="entry name" value="SGNH hydrolase"/>
    <property type="match status" value="1"/>
</dbReference>
<dbReference type="EMBL" id="KZ989256">
    <property type="protein sequence ID" value="RKP27172.1"/>
    <property type="molecule type" value="Genomic_DNA"/>
</dbReference>
<feature type="signal peptide" evidence="2">
    <location>
        <begin position="1"/>
        <end position="24"/>
    </location>
</feature>
<dbReference type="InterPro" id="IPR008265">
    <property type="entry name" value="Lipase_GDSL_AS"/>
</dbReference>
<dbReference type="GO" id="GO:0016298">
    <property type="term" value="F:lipase activity"/>
    <property type="evidence" value="ECO:0007669"/>
    <property type="project" value="InterPro"/>
</dbReference>